<reference evidence="2" key="1">
    <citation type="submission" date="2022-04" db="EMBL/GenBank/DDBJ databases">
        <authorList>
            <person name="Criscuolo A."/>
        </authorList>
    </citation>
    <scope>NUCLEOTIDE SEQUENCE</scope>
    <source>
        <strain evidence="2">CIP111895</strain>
    </source>
</reference>
<dbReference type="InterPro" id="IPR029044">
    <property type="entry name" value="Nucleotide-diphossugar_trans"/>
</dbReference>
<dbReference type="Pfam" id="PF12804">
    <property type="entry name" value="NTP_transf_3"/>
    <property type="match status" value="1"/>
</dbReference>
<protein>
    <submittedName>
        <fullName evidence="2">Purine catabolism protein PucB</fullName>
    </submittedName>
</protein>
<evidence type="ECO:0000259" key="1">
    <source>
        <dbReference type="Pfam" id="PF12804"/>
    </source>
</evidence>
<dbReference type="CDD" id="cd04182">
    <property type="entry name" value="GT_2_like_f"/>
    <property type="match status" value="1"/>
</dbReference>
<dbReference type="PANTHER" id="PTHR43777">
    <property type="entry name" value="MOLYBDENUM COFACTOR CYTIDYLYLTRANSFERASE"/>
    <property type="match status" value="1"/>
</dbReference>
<gene>
    <name evidence="2" type="primary">pucB</name>
    <name evidence="2" type="ORF">BACCIP111895_00131</name>
</gene>
<proteinExistence type="predicted"/>
<dbReference type="PANTHER" id="PTHR43777:SF1">
    <property type="entry name" value="MOLYBDENUM COFACTOR CYTIDYLYLTRANSFERASE"/>
    <property type="match status" value="1"/>
</dbReference>
<organism evidence="2 3">
    <name type="scientific">Neobacillus rhizosphaerae</name>
    <dbReference type="NCBI Taxonomy" id="2880965"/>
    <lineage>
        <taxon>Bacteria</taxon>
        <taxon>Bacillati</taxon>
        <taxon>Bacillota</taxon>
        <taxon>Bacilli</taxon>
        <taxon>Bacillales</taxon>
        <taxon>Bacillaceae</taxon>
        <taxon>Neobacillus</taxon>
    </lineage>
</organism>
<dbReference type="Proteomes" id="UP000838308">
    <property type="component" value="Unassembled WGS sequence"/>
</dbReference>
<dbReference type="RefSeq" id="WP_248733359.1">
    <property type="nucleotide sequence ID" value="NZ_CALBWS010000001.1"/>
</dbReference>
<evidence type="ECO:0000313" key="3">
    <source>
        <dbReference type="Proteomes" id="UP000838308"/>
    </source>
</evidence>
<dbReference type="Gene3D" id="3.90.550.10">
    <property type="entry name" value="Spore Coat Polysaccharide Biosynthesis Protein SpsA, Chain A"/>
    <property type="match status" value="1"/>
</dbReference>
<comment type="caution">
    <text evidence="2">The sequence shown here is derived from an EMBL/GenBank/DDBJ whole genome shotgun (WGS) entry which is preliminary data.</text>
</comment>
<dbReference type="SUPFAM" id="SSF53448">
    <property type="entry name" value="Nucleotide-diphospho-sugar transferases"/>
    <property type="match status" value="1"/>
</dbReference>
<keyword evidence="3" id="KW-1185">Reference proteome</keyword>
<accession>A0ABN8KHT6</accession>
<evidence type="ECO:0000313" key="2">
    <source>
        <dbReference type="EMBL" id="CAH2712998.1"/>
    </source>
</evidence>
<dbReference type="EMBL" id="CALBWS010000001">
    <property type="protein sequence ID" value="CAH2712998.1"/>
    <property type="molecule type" value="Genomic_DNA"/>
</dbReference>
<name>A0ABN8KHT6_9BACI</name>
<feature type="domain" description="MobA-like NTP transferase" evidence="1">
    <location>
        <begin position="8"/>
        <end position="170"/>
    </location>
</feature>
<sequence length="215" mass="23882">MDNFRLVGIYLAAGKSSRMGSQKLNLPVANHYLGSMALLAALESRLDVTIAVTRKGDSLRWLTPFSKRKNLRVLACEDADKGQSASLKAGVKAAADLAATGVVVLLADQPFVTIEMINKLVDESRTFQDYAYISYLHRGIPKPPVYFSNCLFPIITELEGDQGARNLIRGADKFSGKRMESEKDVSFFDVDTNEDYQEVLVIWASLMEREGGPWR</sequence>
<dbReference type="InterPro" id="IPR025877">
    <property type="entry name" value="MobA-like_NTP_Trfase"/>
</dbReference>